<evidence type="ECO:0000256" key="2">
    <source>
        <dbReference type="ARBA" id="ARBA00022729"/>
    </source>
</evidence>
<dbReference type="RefSeq" id="WP_119099528.1">
    <property type="nucleotide sequence ID" value="NZ_QXMJ01000071.1"/>
</dbReference>
<comment type="similarity">
    <text evidence="1">Belongs to the leucine-binding protein family.</text>
</comment>
<evidence type="ECO:0000256" key="1">
    <source>
        <dbReference type="ARBA" id="ARBA00010062"/>
    </source>
</evidence>
<dbReference type="EMBL" id="VCHX02000071">
    <property type="protein sequence ID" value="TPQ22910.1"/>
    <property type="molecule type" value="Genomic_DNA"/>
</dbReference>
<keyword evidence="2 3" id="KW-0732">Signal</keyword>
<evidence type="ECO:0000259" key="4">
    <source>
        <dbReference type="Pfam" id="PF13458"/>
    </source>
</evidence>
<evidence type="ECO:0000256" key="3">
    <source>
        <dbReference type="SAM" id="SignalP"/>
    </source>
</evidence>
<feature type="signal peptide" evidence="3">
    <location>
        <begin position="1"/>
        <end position="25"/>
    </location>
</feature>
<dbReference type="PROSITE" id="PS51257">
    <property type="entry name" value="PROKAR_LIPOPROTEIN"/>
    <property type="match status" value="1"/>
</dbReference>
<dbReference type="InterPro" id="IPR028081">
    <property type="entry name" value="Leu-bd"/>
</dbReference>
<dbReference type="AlphaFoldDB" id="A0A505DP19"/>
<protein>
    <submittedName>
        <fullName evidence="5">Amino acid ABC transporter substrate-binding protein</fullName>
    </submittedName>
</protein>
<dbReference type="Gene3D" id="3.40.50.2300">
    <property type="match status" value="2"/>
</dbReference>
<feature type="chain" id="PRO_5021307344" evidence="3">
    <location>
        <begin position="26"/>
        <end position="422"/>
    </location>
</feature>
<accession>A0A505DP19</accession>
<evidence type="ECO:0000313" key="6">
    <source>
        <dbReference type="Proteomes" id="UP000317378"/>
    </source>
</evidence>
<feature type="domain" description="Leucine-binding protein" evidence="4">
    <location>
        <begin position="40"/>
        <end position="369"/>
    </location>
</feature>
<dbReference type="CDD" id="cd06342">
    <property type="entry name" value="PBP1_ABC_LIVBP-like"/>
    <property type="match status" value="1"/>
</dbReference>
<evidence type="ECO:0000313" key="5">
    <source>
        <dbReference type="EMBL" id="TPQ22910.1"/>
    </source>
</evidence>
<dbReference type="Proteomes" id="UP000317378">
    <property type="component" value="Unassembled WGS sequence"/>
</dbReference>
<keyword evidence="6" id="KW-1185">Reference proteome</keyword>
<dbReference type="PANTHER" id="PTHR47151:SF2">
    <property type="entry name" value="AMINO ACID BINDING PROTEIN"/>
    <property type="match status" value="1"/>
</dbReference>
<dbReference type="InterPro" id="IPR028082">
    <property type="entry name" value="Peripla_BP_I"/>
</dbReference>
<dbReference type="SUPFAM" id="SSF53822">
    <property type="entry name" value="Periplasmic binding protein-like I"/>
    <property type="match status" value="1"/>
</dbReference>
<name>A0A505DP19_9ACTN</name>
<reference evidence="5 6" key="1">
    <citation type="submission" date="2019-06" db="EMBL/GenBank/DDBJ databases">
        <title>Streptomyces sporangiiformans sp. nov., a novel actinomycete isolated from soil in Mount Song.</title>
        <authorList>
            <person name="Han L."/>
        </authorList>
    </citation>
    <scope>NUCLEOTIDE SEQUENCE [LARGE SCALE GENOMIC DNA]</scope>
    <source>
        <strain evidence="5 6">NEAU-SSA 1</strain>
    </source>
</reference>
<comment type="caution">
    <text evidence="5">The sequence shown here is derived from an EMBL/GenBank/DDBJ whole genome shotgun (WGS) entry which is preliminary data.</text>
</comment>
<gene>
    <name evidence="5" type="ORF">FGD71_007075</name>
</gene>
<organism evidence="5 6">
    <name type="scientific">Streptomyces sporangiiformans</name>
    <dbReference type="NCBI Taxonomy" id="2315329"/>
    <lineage>
        <taxon>Bacteria</taxon>
        <taxon>Bacillati</taxon>
        <taxon>Actinomycetota</taxon>
        <taxon>Actinomycetes</taxon>
        <taxon>Kitasatosporales</taxon>
        <taxon>Streptomycetaceae</taxon>
        <taxon>Streptomyces</taxon>
    </lineage>
</organism>
<dbReference type="Pfam" id="PF13458">
    <property type="entry name" value="Peripla_BP_6"/>
    <property type="match status" value="1"/>
</dbReference>
<sequence length="422" mass="44338">MSRTAKIFATVAVAGLAVSACGGNASGGADDSSSGGGTLVIGVDLPLQGASKDASEATVNAMQLYLDQTGSKAGKYKVKLKVYDDSTAAKGAWDDATCAKNAQDHVGNTEEVAVMGTYNSGCAQIIAPVLNQDPTGPMLMVSHANTNPGLTKAWDSGEPEKYFPSGKRSYARVIATDDYQGAAGAQFAAKDLSAKKCYILNDNQTYGQGVGKAFEEEAKKQGIKVLGNQAWDVKQPNYTALFTSIKSTNPDCVYLAGIFDNNGGQLVKDKVKVLGDNSKVKLIAPDGFSGYPEFDGLAQAQGAYITFAGLTATTLREDGGPGAKLLDAYKKKYGADPATSYALYGVEALQVIMQAIEKSDGTRKSITEQVFSGSGISIPADKSIVGKKLDISPKTGDVSVRDISVLQLKDKEEKFLKPWPVS</sequence>
<dbReference type="OrthoDB" id="7337537at2"/>
<dbReference type="PANTHER" id="PTHR47151">
    <property type="entry name" value="LEU/ILE/VAL-BINDING ABC TRANSPORTER SUBUNIT"/>
    <property type="match status" value="1"/>
</dbReference>
<proteinExistence type="inferred from homology"/>